<comment type="caution">
    <text evidence="2">The sequence shown here is derived from an EMBL/GenBank/DDBJ whole genome shotgun (WGS) entry which is preliminary data.</text>
</comment>
<protein>
    <submittedName>
        <fullName evidence="2">Uncharacterized protein</fullName>
    </submittedName>
</protein>
<feature type="compositionally biased region" description="Basic and acidic residues" evidence="1">
    <location>
        <begin position="126"/>
        <end position="137"/>
    </location>
</feature>
<keyword evidence="3" id="KW-1185">Reference proteome</keyword>
<gene>
    <name evidence="2" type="ORF">KC19_VG009500</name>
</gene>
<sequence length="173" mass="19486">MNTLLIGPLDVNNTLQNLNVSKEGRHFIVFRFELSIQQTAEPPDRVDTQRNSMPTASPAYTHACSRANTRIIRYTSIHSPELNSHSRIADLPPDAAKPTHNAWQPTGQRRSHTSIHPGRQRALQARPKELFTSERTQRPLQPTRRVQCHPKPSQATTHAPAPRLPPNGHQTGR</sequence>
<evidence type="ECO:0000313" key="2">
    <source>
        <dbReference type="EMBL" id="KAG0571410.1"/>
    </source>
</evidence>
<feature type="region of interest" description="Disordered" evidence="1">
    <location>
        <begin position="93"/>
        <end position="173"/>
    </location>
</feature>
<organism evidence="2 3">
    <name type="scientific">Ceratodon purpureus</name>
    <name type="common">Fire moss</name>
    <name type="synonym">Dicranum purpureum</name>
    <dbReference type="NCBI Taxonomy" id="3225"/>
    <lineage>
        <taxon>Eukaryota</taxon>
        <taxon>Viridiplantae</taxon>
        <taxon>Streptophyta</taxon>
        <taxon>Embryophyta</taxon>
        <taxon>Bryophyta</taxon>
        <taxon>Bryophytina</taxon>
        <taxon>Bryopsida</taxon>
        <taxon>Dicranidae</taxon>
        <taxon>Pseudoditrichales</taxon>
        <taxon>Ditrichaceae</taxon>
        <taxon>Ceratodon</taxon>
    </lineage>
</organism>
<dbReference type="EMBL" id="CM026426">
    <property type="protein sequence ID" value="KAG0571410.1"/>
    <property type="molecule type" value="Genomic_DNA"/>
</dbReference>
<dbReference type="Proteomes" id="UP000822688">
    <property type="component" value="Chromosome V"/>
</dbReference>
<reference evidence="2" key="1">
    <citation type="submission" date="2020-06" db="EMBL/GenBank/DDBJ databases">
        <title>WGS assembly of Ceratodon purpureus strain R40.</title>
        <authorList>
            <person name="Carey S.B."/>
            <person name="Jenkins J."/>
            <person name="Shu S."/>
            <person name="Lovell J.T."/>
            <person name="Sreedasyam A."/>
            <person name="Maumus F."/>
            <person name="Tiley G.P."/>
            <person name="Fernandez-Pozo N."/>
            <person name="Barry K."/>
            <person name="Chen C."/>
            <person name="Wang M."/>
            <person name="Lipzen A."/>
            <person name="Daum C."/>
            <person name="Saski C.A."/>
            <person name="Payton A.C."/>
            <person name="Mcbreen J.C."/>
            <person name="Conrad R.E."/>
            <person name="Kollar L.M."/>
            <person name="Olsson S."/>
            <person name="Huttunen S."/>
            <person name="Landis J.B."/>
            <person name="Wickett N.J."/>
            <person name="Johnson M.G."/>
            <person name="Rensing S.A."/>
            <person name="Grimwood J."/>
            <person name="Schmutz J."/>
            <person name="Mcdaniel S.F."/>
        </authorList>
    </citation>
    <scope>NUCLEOTIDE SEQUENCE</scope>
    <source>
        <strain evidence="2">R40</strain>
    </source>
</reference>
<feature type="region of interest" description="Disordered" evidence="1">
    <location>
        <begin position="40"/>
        <end position="59"/>
    </location>
</feature>
<evidence type="ECO:0000313" key="3">
    <source>
        <dbReference type="Proteomes" id="UP000822688"/>
    </source>
</evidence>
<accession>A0A8T0HKR3</accession>
<name>A0A8T0HKR3_CERPU</name>
<evidence type="ECO:0000256" key="1">
    <source>
        <dbReference type="SAM" id="MobiDB-lite"/>
    </source>
</evidence>
<proteinExistence type="predicted"/>
<dbReference type="AlphaFoldDB" id="A0A8T0HKR3"/>